<evidence type="ECO:0000256" key="1">
    <source>
        <dbReference type="ARBA" id="ARBA00022664"/>
    </source>
</evidence>
<dbReference type="InterPro" id="IPR035979">
    <property type="entry name" value="RBD_domain_sf"/>
</dbReference>
<dbReference type="PANTHER" id="PTHR23139">
    <property type="entry name" value="RNA-BINDING PROTEIN"/>
    <property type="match status" value="1"/>
</dbReference>
<protein>
    <recommendedName>
        <fullName evidence="6">RRM domain-containing protein</fullName>
    </recommendedName>
</protein>
<dbReference type="Proteomes" id="UP001054857">
    <property type="component" value="Unassembled WGS sequence"/>
</dbReference>
<dbReference type="InterPro" id="IPR012677">
    <property type="entry name" value="Nucleotide-bd_a/b_plait_sf"/>
</dbReference>
<dbReference type="PROSITE" id="PS50102">
    <property type="entry name" value="RRM"/>
    <property type="match status" value="2"/>
</dbReference>
<dbReference type="FunFam" id="3.30.70.330:FF:000057">
    <property type="entry name" value="U2 snRNP auxiliary factor large subunit"/>
    <property type="match status" value="1"/>
</dbReference>
<dbReference type="SMART" id="SM00360">
    <property type="entry name" value="RRM"/>
    <property type="match status" value="2"/>
</dbReference>
<evidence type="ECO:0000256" key="3">
    <source>
        <dbReference type="ARBA" id="ARBA00023187"/>
    </source>
</evidence>
<keyword evidence="1" id="KW-0507">mRNA processing</keyword>
<dbReference type="GO" id="GO:0003723">
    <property type="term" value="F:RNA binding"/>
    <property type="evidence" value="ECO:0007669"/>
    <property type="project" value="UniProtKB-UniRule"/>
</dbReference>
<dbReference type="Pfam" id="PF00076">
    <property type="entry name" value="RRM_1"/>
    <property type="match status" value="1"/>
</dbReference>
<dbReference type="InterPro" id="IPR000504">
    <property type="entry name" value="RRM_dom"/>
</dbReference>
<dbReference type="CDD" id="cd12231">
    <property type="entry name" value="RRM2_U2AF65"/>
    <property type="match status" value="1"/>
</dbReference>
<comment type="caution">
    <text evidence="7">The sequence shown here is derived from an EMBL/GenBank/DDBJ whole genome shotgun (WGS) entry which is preliminary data.</text>
</comment>
<dbReference type="Gene3D" id="3.30.70.330">
    <property type="match status" value="2"/>
</dbReference>
<evidence type="ECO:0000259" key="6">
    <source>
        <dbReference type="PROSITE" id="PS50102"/>
    </source>
</evidence>
<proteinExistence type="predicted"/>
<accession>A0AAD3HNU3</accession>
<dbReference type="GO" id="GO:0008380">
    <property type="term" value="P:RNA splicing"/>
    <property type="evidence" value="ECO:0007669"/>
    <property type="project" value="UniProtKB-KW"/>
</dbReference>
<dbReference type="EMBL" id="BMAR01000019">
    <property type="protein sequence ID" value="GFR47572.1"/>
    <property type="molecule type" value="Genomic_DNA"/>
</dbReference>
<dbReference type="GO" id="GO:0006397">
    <property type="term" value="P:mRNA processing"/>
    <property type="evidence" value="ECO:0007669"/>
    <property type="project" value="UniProtKB-KW"/>
</dbReference>
<keyword evidence="3" id="KW-0508">mRNA splicing</keyword>
<dbReference type="SUPFAM" id="SSF54928">
    <property type="entry name" value="RNA-binding domain, RBD"/>
    <property type="match status" value="2"/>
</dbReference>
<evidence type="ECO:0000256" key="2">
    <source>
        <dbReference type="ARBA" id="ARBA00022884"/>
    </source>
</evidence>
<evidence type="ECO:0000313" key="7">
    <source>
        <dbReference type="EMBL" id="GFR47572.1"/>
    </source>
</evidence>
<feature type="domain" description="RRM" evidence="6">
    <location>
        <begin position="297"/>
        <end position="375"/>
    </location>
</feature>
<dbReference type="AlphaFoldDB" id="A0AAD3HNU3"/>
<sequence length="429" mass="44603">MSHHRDNRNNYRPEPEQGYGYPPLRDDYGGGGRDRRDRERDYERDRERDRERERDRDRRRDRSRDRRRSRSRSGSPPVKSGRRRPTFFDILPPGMAPGAPPPPAVLPGAQPNLAAAAAFAAPPPSLVAMMGGAPAGLASVTNAPGGFGAAAAAGAGPAVSQQATRHARRIYVGGLPPTATETSISSFFSHALAAIGGNTAGPGNAVVNVYINREKNFAFVELRTVEETSNAMALDGIMFEGVSVRVRRPNDYNPAAAASLGPSTPNPNLNLAAIGLSNTNTGGGGGGGKSSAQDQADRIFVGGLPYYLTEEQCRELLGSFGVIKSFDLVKDRETGNSKGYGFVVYQDTSVTDIACAGLNGLRMGDRTLTVRRATEGATGGGAAAPAMGPPGAGGLAGLGVSVGINPLAAAGLPGALAAATRIVVLTDAV</sequence>
<feature type="region of interest" description="Disordered" evidence="5">
    <location>
        <begin position="1"/>
        <end position="102"/>
    </location>
</feature>
<gene>
    <name evidence="7" type="ORF">Agub_g9300</name>
</gene>
<feature type="compositionally biased region" description="Basic and acidic residues" evidence="5">
    <location>
        <begin position="24"/>
        <end position="64"/>
    </location>
</feature>
<evidence type="ECO:0000256" key="5">
    <source>
        <dbReference type="SAM" id="MobiDB-lite"/>
    </source>
</evidence>
<organism evidence="7 8">
    <name type="scientific">Astrephomene gubernaculifera</name>
    <dbReference type="NCBI Taxonomy" id="47775"/>
    <lineage>
        <taxon>Eukaryota</taxon>
        <taxon>Viridiplantae</taxon>
        <taxon>Chlorophyta</taxon>
        <taxon>core chlorophytes</taxon>
        <taxon>Chlorophyceae</taxon>
        <taxon>CS clade</taxon>
        <taxon>Chlamydomonadales</taxon>
        <taxon>Astrephomenaceae</taxon>
        <taxon>Astrephomene</taxon>
    </lineage>
</organism>
<dbReference type="FunFam" id="3.30.70.330:FF:000568">
    <property type="entry name" value="U2 snRNP auxiliary factor large subunit"/>
    <property type="match status" value="1"/>
</dbReference>
<dbReference type="CDD" id="cd12230">
    <property type="entry name" value="RRM1_U2AF65"/>
    <property type="match status" value="1"/>
</dbReference>
<evidence type="ECO:0000313" key="8">
    <source>
        <dbReference type="Proteomes" id="UP001054857"/>
    </source>
</evidence>
<keyword evidence="2 4" id="KW-0694">RNA-binding</keyword>
<feature type="non-terminal residue" evidence="7">
    <location>
        <position position="1"/>
    </location>
</feature>
<reference evidence="7 8" key="1">
    <citation type="journal article" date="2021" name="Sci. Rep.">
        <title>Genome sequencing of the multicellular alga Astrephomene provides insights into convergent evolution of germ-soma differentiation.</title>
        <authorList>
            <person name="Yamashita S."/>
            <person name="Yamamoto K."/>
            <person name="Matsuzaki R."/>
            <person name="Suzuki S."/>
            <person name="Yamaguchi H."/>
            <person name="Hirooka S."/>
            <person name="Minakuchi Y."/>
            <person name="Miyagishima S."/>
            <person name="Kawachi M."/>
            <person name="Toyoda A."/>
            <person name="Nozaki H."/>
        </authorList>
    </citation>
    <scope>NUCLEOTIDE SEQUENCE [LARGE SCALE GENOMIC DNA]</scope>
    <source>
        <strain evidence="7 8">NIES-4017</strain>
    </source>
</reference>
<feature type="domain" description="RRM" evidence="6">
    <location>
        <begin position="168"/>
        <end position="251"/>
    </location>
</feature>
<evidence type="ECO:0000256" key="4">
    <source>
        <dbReference type="PROSITE-ProRule" id="PRU00176"/>
    </source>
</evidence>
<keyword evidence="8" id="KW-1185">Reference proteome</keyword>
<name>A0AAD3HNU3_9CHLO</name>